<reference evidence="2 3" key="1">
    <citation type="submission" date="2016-10" db="EMBL/GenBank/DDBJ databases">
        <authorList>
            <person name="de Groot N.N."/>
        </authorList>
    </citation>
    <scope>NUCLEOTIDE SEQUENCE [LARGE SCALE GENOMIC DNA]</scope>
    <source>
        <strain evidence="2 3">DSM 6793</strain>
    </source>
</reference>
<evidence type="ECO:0000313" key="3">
    <source>
        <dbReference type="Proteomes" id="UP000199514"/>
    </source>
</evidence>
<evidence type="ECO:0000313" key="2">
    <source>
        <dbReference type="EMBL" id="SFB83422.1"/>
    </source>
</evidence>
<dbReference type="Proteomes" id="UP000199514">
    <property type="component" value="Unassembled WGS sequence"/>
</dbReference>
<feature type="coiled-coil region" evidence="1">
    <location>
        <begin position="3"/>
        <end position="65"/>
    </location>
</feature>
<accession>A0A1I1EA10</accession>
<keyword evidence="3" id="KW-1185">Reference proteome</keyword>
<dbReference type="OrthoDB" id="1467932at2"/>
<gene>
    <name evidence="2" type="ORF">SAMN05421780_101687</name>
</gene>
<dbReference type="STRING" id="927664.SAMN05421780_101687"/>
<dbReference type="RefSeq" id="WP_091507311.1">
    <property type="nucleotide sequence ID" value="NZ_FOLE01000001.1"/>
</dbReference>
<name>A0A1I1EA10_9BACT</name>
<protein>
    <submittedName>
        <fullName evidence="2">Uncharacterized protein</fullName>
    </submittedName>
</protein>
<keyword evidence="1" id="KW-0175">Coiled coil</keyword>
<organism evidence="2 3">
    <name type="scientific">Flexibacter flexilis DSM 6793</name>
    <dbReference type="NCBI Taxonomy" id="927664"/>
    <lineage>
        <taxon>Bacteria</taxon>
        <taxon>Pseudomonadati</taxon>
        <taxon>Bacteroidota</taxon>
        <taxon>Cytophagia</taxon>
        <taxon>Cytophagales</taxon>
        <taxon>Flexibacteraceae</taxon>
        <taxon>Flexibacter</taxon>
    </lineage>
</organism>
<proteinExistence type="predicted"/>
<dbReference type="AlphaFoldDB" id="A0A1I1EA10"/>
<sequence>MNAEALQTQLAQLQQKVAKLLVQHRQLKQALQEANIERKQLRVQNEKQKEELKNFQNKIKTSKIVATIATTPQQNAAICQKIEEYVAEIDKCIAQLNQK</sequence>
<evidence type="ECO:0000256" key="1">
    <source>
        <dbReference type="SAM" id="Coils"/>
    </source>
</evidence>
<dbReference type="EMBL" id="FOLE01000001">
    <property type="protein sequence ID" value="SFB83422.1"/>
    <property type="molecule type" value="Genomic_DNA"/>
</dbReference>